<name>A0A1Q2HX84_9CORY</name>
<dbReference type="Proteomes" id="UP000217209">
    <property type="component" value="Chromosome"/>
</dbReference>
<protein>
    <recommendedName>
        <fullName evidence="3 5">Regulatory protein RecX</fullName>
    </recommendedName>
</protein>
<dbReference type="Pfam" id="PF21982">
    <property type="entry name" value="RecX_HTH1"/>
    <property type="match status" value="1"/>
</dbReference>
<dbReference type="AlphaFoldDB" id="A0A1Q2HX84"/>
<dbReference type="NCBIfam" id="NF001059">
    <property type="entry name" value="PRK00117.4-3"/>
    <property type="match status" value="1"/>
</dbReference>
<dbReference type="InterPro" id="IPR003783">
    <property type="entry name" value="Regulatory_RecX"/>
</dbReference>
<evidence type="ECO:0000256" key="2">
    <source>
        <dbReference type="ARBA" id="ARBA00009695"/>
    </source>
</evidence>
<organism evidence="8 9">
    <name type="scientific">Corynebacterium glaucum</name>
    <dbReference type="NCBI Taxonomy" id="187491"/>
    <lineage>
        <taxon>Bacteria</taxon>
        <taxon>Bacillati</taxon>
        <taxon>Actinomycetota</taxon>
        <taxon>Actinomycetes</taxon>
        <taxon>Mycobacteriales</taxon>
        <taxon>Corynebacteriaceae</taxon>
        <taxon>Corynebacterium</taxon>
    </lineage>
</organism>
<dbReference type="InterPro" id="IPR036388">
    <property type="entry name" value="WH-like_DNA-bd_sf"/>
</dbReference>
<dbReference type="GO" id="GO:0006282">
    <property type="term" value="P:regulation of DNA repair"/>
    <property type="evidence" value="ECO:0007669"/>
    <property type="project" value="UniProtKB-UniRule"/>
</dbReference>
<feature type="domain" description="RecX first three-helical" evidence="7">
    <location>
        <begin position="41"/>
        <end position="78"/>
    </location>
</feature>
<comment type="function">
    <text evidence="5">Modulates RecA activity.</text>
</comment>
<dbReference type="PANTHER" id="PTHR33602:SF1">
    <property type="entry name" value="REGULATORY PROTEIN RECX FAMILY PROTEIN"/>
    <property type="match status" value="1"/>
</dbReference>
<evidence type="ECO:0000313" key="9">
    <source>
        <dbReference type="Proteomes" id="UP000217209"/>
    </source>
</evidence>
<feature type="domain" description="RecX second three-helical" evidence="6">
    <location>
        <begin position="85"/>
        <end position="126"/>
    </location>
</feature>
<evidence type="ECO:0000259" key="6">
    <source>
        <dbReference type="Pfam" id="PF02631"/>
    </source>
</evidence>
<evidence type="ECO:0000313" key="8">
    <source>
        <dbReference type="EMBL" id="AQQ15455.1"/>
    </source>
</evidence>
<dbReference type="OrthoDB" id="5244465at2"/>
<evidence type="ECO:0000256" key="3">
    <source>
        <dbReference type="ARBA" id="ARBA00018111"/>
    </source>
</evidence>
<proteinExistence type="inferred from homology"/>
<sequence>MNTPDPDKIARLQEALDHYKTHGGGELFDRTHEEAIAPVRKRALGLLDQRARSRHELRERLLKAEFEEDLVEEVLDSLERSRLLDDKAFAREWVRQRAAARGKSARALDLELRDKGVAADIRADALSQVSPEDEEAQARVLAEKKARAVKAPPTDRQEYDKHLRRVVGVLARRGYSSEMSLRVARETLDARIDALNSDSSDVG</sequence>
<dbReference type="Pfam" id="PF02631">
    <property type="entry name" value="RecX_HTH2"/>
    <property type="match status" value="1"/>
</dbReference>
<dbReference type="PANTHER" id="PTHR33602">
    <property type="entry name" value="REGULATORY PROTEIN RECX FAMILY PROTEIN"/>
    <property type="match status" value="1"/>
</dbReference>
<reference evidence="8 9" key="1">
    <citation type="submission" date="2016-12" db="EMBL/GenBank/DDBJ databases">
        <authorList>
            <person name="Song W.-J."/>
            <person name="Kurnit D.M."/>
        </authorList>
    </citation>
    <scope>NUCLEOTIDE SEQUENCE [LARGE SCALE GENOMIC DNA]</scope>
    <source>
        <strain evidence="8 9">DSM 30827</strain>
    </source>
</reference>
<keyword evidence="9" id="KW-1185">Reference proteome</keyword>
<dbReference type="EMBL" id="CP019688">
    <property type="protein sequence ID" value="AQQ15455.1"/>
    <property type="molecule type" value="Genomic_DNA"/>
</dbReference>
<comment type="subcellular location">
    <subcellularLocation>
        <location evidence="1 5">Cytoplasm</location>
    </subcellularLocation>
</comment>
<dbReference type="HAMAP" id="MF_01114">
    <property type="entry name" value="RecX"/>
    <property type="match status" value="1"/>
</dbReference>
<dbReference type="GO" id="GO:0005737">
    <property type="term" value="C:cytoplasm"/>
    <property type="evidence" value="ECO:0007669"/>
    <property type="project" value="UniProtKB-SubCell"/>
</dbReference>
<comment type="similarity">
    <text evidence="2 5">Belongs to the RecX family.</text>
</comment>
<dbReference type="KEGG" id="cgv:CGLAU_07500"/>
<evidence type="ECO:0000256" key="5">
    <source>
        <dbReference type="HAMAP-Rule" id="MF_01114"/>
    </source>
</evidence>
<evidence type="ECO:0000259" key="7">
    <source>
        <dbReference type="Pfam" id="PF21982"/>
    </source>
</evidence>
<evidence type="ECO:0000256" key="1">
    <source>
        <dbReference type="ARBA" id="ARBA00004496"/>
    </source>
</evidence>
<dbReference type="Gene3D" id="1.10.10.10">
    <property type="entry name" value="Winged helix-like DNA-binding domain superfamily/Winged helix DNA-binding domain"/>
    <property type="match status" value="2"/>
</dbReference>
<dbReference type="RefSeq" id="WP_095660140.1">
    <property type="nucleotide sequence ID" value="NZ_BAAAKB010000002.1"/>
</dbReference>
<accession>A0A1Q2HX84</accession>
<dbReference type="InterPro" id="IPR053926">
    <property type="entry name" value="RecX_HTH_1st"/>
</dbReference>
<gene>
    <name evidence="5 8" type="primary">recX</name>
    <name evidence="8" type="ORF">CGLAU_07500</name>
</gene>
<keyword evidence="4 5" id="KW-0963">Cytoplasm</keyword>
<evidence type="ECO:0000256" key="4">
    <source>
        <dbReference type="ARBA" id="ARBA00022490"/>
    </source>
</evidence>
<dbReference type="InterPro" id="IPR053924">
    <property type="entry name" value="RecX_HTH_2nd"/>
</dbReference>